<name>A0A1H9A8T5_9RHOB</name>
<evidence type="ECO:0000313" key="2">
    <source>
        <dbReference type="Proteomes" id="UP000198634"/>
    </source>
</evidence>
<evidence type="ECO:0000313" key="1">
    <source>
        <dbReference type="EMBL" id="SEP73074.1"/>
    </source>
</evidence>
<organism evidence="1 2">
    <name type="scientific">Thalassovita taeanensis</name>
    <dbReference type="NCBI Taxonomy" id="657014"/>
    <lineage>
        <taxon>Bacteria</taxon>
        <taxon>Pseudomonadati</taxon>
        <taxon>Pseudomonadota</taxon>
        <taxon>Alphaproteobacteria</taxon>
        <taxon>Rhodobacterales</taxon>
        <taxon>Roseobacteraceae</taxon>
        <taxon>Thalassovita</taxon>
    </lineage>
</organism>
<reference evidence="1 2" key="1">
    <citation type="submission" date="2016-10" db="EMBL/GenBank/DDBJ databases">
        <authorList>
            <person name="de Groot N.N."/>
        </authorList>
    </citation>
    <scope>NUCLEOTIDE SEQUENCE [LARGE SCALE GENOMIC DNA]</scope>
    <source>
        <strain evidence="1 2">DSM 22007</strain>
    </source>
</reference>
<proteinExistence type="predicted"/>
<dbReference type="EMBL" id="FOEP01000002">
    <property type="protein sequence ID" value="SEP73074.1"/>
    <property type="molecule type" value="Genomic_DNA"/>
</dbReference>
<sequence length="74" mass="8473">MYIQLRYKKSSGRLGGTLSKKDGKKVAKKDSQLVLRLDKSERDAFVERCKALDTSAAREIRGFIRVFLKDHAED</sequence>
<keyword evidence="2" id="KW-1185">Reference proteome</keyword>
<accession>A0A1H9A8T5</accession>
<dbReference type="AlphaFoldDB" id="A0A1H9A8T5"/>
<dbReference type="Proteomes" id="UP000198634">
    <property type="component" value="Unassembled WGS sequence"/>
</dbReference>
<protein>
    <submittedName>
        <fullName evidence="1">Uncharacterized protein</fullName>
    </submittedName>
</protein>
<gene>
    <name evidence="1" type="ORF">SAMN04488092_10248</name>
</gene>